<organism evidence="5 6">
    <name type="scientific">Spizellomyces punctatus (strain DAOM BR117)</name>
    <dbReference type="NCBI Taxonomy" id="645134"/>
    <lineage>
        <taxon>Eukaryota</taxon>
        <taxon>Fungi</taxon>
        <taxon>Fungi incertae sedis</taxon>
        <taxon>Chytridiomycota</taxon>
        <taxon>Chytridiomycota incertae sedis</taxon>
        <taxon>Chytridiomycetes</taxon>
        <taxon>Spizellomycetales</taxon>
        <taxon>Spizellomycetaceae</taxon>
        <taxon>Spizellomyces</taxon>
    </lineage>
</organism>
<dbReference type="InParanoid" id="A0A0L0HT67"/>
<protein>
    <recommendedName>
        <fullName evidence="4">CBS domain-containing protein</fullName>
    </recommendedName>
</protein>
<evidence type="ECO:0000256" key="3">
    <source>
        <dbReference type="PROSITE-ProRule" id="PRU00703"/>
    </source>
</evidence>
<dbReference type="InterPro" id="IPR000644">
    <property type="entry name" value="CBS_dom"/>
</dbReference>
<dbReference type="VEuPathDB" id="FungiDB:SPPG_00026"/>
<evidence type="ECO:0000313" key="6">
    <source>
        <dbReference type="Proteomes" id="UP000053201"/>
    </source>
</evidence>
<evidence type="ECO:0000313" key="5">
    <source>
        <dbReference type="EMBL" id="KND04292.1"/>
    </source>
</evidence>
<dbReference type="OrthoDB" id="449052at2759"/>
<keyword evidence="1" id="KW-0677">Repeat</keyword>
<dbReference type="PANTHER" id="PTHR13780">
    <property type="entry name" value="AMP-ACTIVATED PROTEIN KINASE, GAMMA REGULATORY SUBUNIT"/>
    <property type="match status" value="1"/>
</dbReference>
<dbReference type="PROSITE" id="PS51371">
    <property type="entry name" value="CBS"/>
    <property type="match status" value="3"/>
</dbReference>
<dbReference type="STRING" id="645134.A0A0L0HT67"/>
<dbReference type="InterPro" id="IPR046342">
    <property type="entry name" value="CBS_dom_sf"/>
</dbReference>
<evidence type="ECO:0000256" key="1">
    <source>
        <dbReference type="ARBA" id="ARBA00022737"/>
    </source>
</evidence>
<dbReference type="Gene3D" id="3.10.580.10">
    <property type="entry name" value="CBS-domain"/>
    <property type="match status" value="2"/>
</dbReference>
<dbReference type="InterPro" id="IPR050511">
    <property type="entry name" value="AMPK_gamma/SDS23_families"/>
</dbReference>
<dbReference type="OMA" id="HAFREIY"/>
<proteinExistence type="predicted"/>
<keyword evidence="6" id="KW-1185">Reference proteome</keyword>
<evidence type="ECO:0000256" key="2">
    <source>
        <dbReference type="ARBA" id="ARBA00023122"/>
    </source>
</evidence>
<dbReference type="SUPFAM" id="SSF54631">
    <property type="entry name" value="CBS-domain pair"/>
    <property type="match status" value="2"/>
</dbReference>
<dbReference type="EMBL" id="KQ257450">
    <property type="protein sequence ID" value="KND04292.1"/>
    <property type="molecule type" value="Genomic_DNA"/>
</dbReference>
<feature type="domain" description="CBS" evidence="4">
    <location>
        <begin position="157"/>
        <end position="217"/>
    </location>
</feature>
<dbReference type="SMART" id="SM00116">
    <property type="entry name" value="CBS"/>
    <property type="match status" value="4"/>
</dbReference>
<evidence type="ECO:0000259" key="4">
    <source>
        <dbReference type="PROSITE" id="PS51371"/>
    </source>
</evidence>
<dbReference type="Proteomes" id="UP000053201">
    <property type="component" value="Unassembled WGS sequence"/>
</dbReference>
<name>A0A0L0HT67_SPIPD</name>
<dbReference type="CDD" id="cd02205">
    <property type="entry name" value="CBS_pair_SF"/>
    <property type="match status" value="1"/>
</dbReference>
<dbReference type="RefSeq" id="XP_016612331.1">
    <property type="nucleotide sequence ID" value="XM_016748361.1"/>
</dbReference>
<accession>A0A0L0HT67</accession>
<gene>
    <name evidence="5" type="ORF">SPPG_00026</name>
</gene>
<dbReference type="AlphaFoldDB" id="A0A0L0HT67"/>
<dbReference type="GeneID" id="27683780"/>
<feature type="domain" description="CBS" evidence="4">
    <location>
        <begin position="322"/>
        <end position="381"/>
    </location>
</feature>
<keyword evidence="2 3" id="KW-0129">CBS domain</keyword>
<reference evidence="5 6" key="1">
    <citation type="submission" date="2009-08" db="EMBL/GenBank/DDBJ databases">
        <title>The Genome Sequence of Spizellomyces punctatus strain DAOM BR117.</title>
        <authorList>
            <consortium name="The Broad Institute Genome Sequencing Platform"/>
            <person name="Russ C."/>
            <person name="Cuomo C."/>
            <person name="Shea T."/>
            <person name="Young S.K."/>
            <person name="Zeng Q."/>
            <person name="Koehrsen M."/>
            <person name="Haas B."/>
            <person name="Borodovsky M."/>
            <person name="Guigo R."/>
            <person name="Alvarado L."/>
            <person name="Berlin A."/>
            <person name="Bochicchio J."/>
            <person name="Borenstein D."/>
            <person name="Chapman S."/>
            <person name="Chen Z."/>
            <person name="Engels R."/>
            <person name="Freedman E."/>
            <person name="Gellesch M."/>
            <person name="Goldberg J."/>
            <person name="Griggs A."/>
            <person name="Gujja S."/>
            <person name="Heiman D."/>
            <person name="Hepburn T."/>
            <person name="Howarth C."/>
            <person name="Jen D."/>
            <person name="Larson L."/>
            <person name="Lewis B."/>
            <person name="Mehta T."/>
            <person name="Park D."/>
            <person name="Pearson M."/>
            <person name="Roberts A."/>
            <person name="Saif S."/>
            <person name="Shenoy N."/>
            <person name="Sisk P."/>
            <person name="Stolte C."/>
            <person name="Sykes S."/>
            <person name="Thomson T."/>
            <person name="Walk T."/>
            <person name="White J."/>
            <person name="Yandava C."/>
            <person name="Burger G."/>
            <person name="Gray M.W."/>
            <person name="Holland P.W.H."/>
            <person name="King N."/>
            <person name="Lang F.B.F."/>
            <person name="Roger A.J."/>
            <person name="Ruiz-Trillo I."/>
            <person name="Lander E."/>
            <person name="Nusbaum C."/>
        </authorList>
    </citation>
    <scope>NUCLEOTIDE SEQUENCE [LARGE SCALE GENOMIC DNA]</scope>
    <source>
        <strain evidence="5 6">DAOM BR117</strain>
    </source>
</reference>
<feature type="domain" description="CBS" evidence="4">
    <location>
        <begin position="54"/>
        <end position="117"/>
    </location>
</feature>
<dbReference type="Pfam" id="PF00571">
    <property type="entry name" value="CBS"/>
    <property type="match status" value="2"/>
</dbReference>
<sequence>MYASDINPRQAPMKQKLINELKTFLNAPVQNLINDRQTRDMTEHLRSRVRPSKLGPALVCIPETATVSEAFALLKQHNLLALPVYRLTKSGHKSFQTIISVIDLLHATLLGPAFDDLGLSQESSNTDLEKQLSTWMDEHVDMFKSTTVKDAMGRTPESKALITVQTTEPLSRLLDIMTSNVHRVLVYDKNHEGDENWYTIVSQTDLVWYLHVNRNKLPASIFEMKASDIMQSAAKPIPHPYLMYDLDTGASKACPISLLENTPTAMAVRLMALFNTSCVGIVDEQGKLAGNLSGADFRGFNEQAIRKILDPVLQYIHEIHNVDPAERSPTCEPENNLEECMQTVLSKGVHRLWVCPPDDKMPIGLITLSDMLVMFKNPAAVAVSVEE</sequence>